<dbReference type="Pfam" id="PF05078">
    <property type="entry name" value="DUF679"/>
    <property type="match status" value="1"/>
</dbReference>
<evidence type="ECO:0000256" key="5">
    <source>
        <dbReference type="ARBA" id="ARBA00023136"/>
    </source>
</evidence>
<dbReference type="GO" id="GO:0016020">
    <property type="term" value="C:membrane"/>
    <property type="evidence" value="ECO:0007669"/>
    <property type="project" value="UniProtKB-SubCell"/>
</dbReference>
<proteinExistence type="inferred from homology"/>
<dbReference type="PANTHER" id="PTHR31621:SF42">
    <property type="entry name" value="DUF679 DOMAIN-CONTAINING PROTEIN"/>
    <property type="match status" value="1"/>
</dbReference>
<evidence type="ECO:0000313" key="8">
    <source>
        <dbReference type="Proteomes" id="UP000015106"/>
    </source>
</evidence>
<reference evidence="8" key="1">
    <citation type="journal article" date="2013" name="Nature">
        <title>Draft genome of the wheat A-genome progenitor Triticum urartu.</title>
        <authorList>
            <person name="Ling H.Q."/>
            <person name="Zhao S."/>
            <person name="Liu D."/>
            <person name="Wang J."/>
            <person name="Sun H."/>
            <person name="Zhang C."/>
            <person name="Fan H."/>
            <person name="Li D."/>
            <person name="Dong L."/>
            <person name="Tao Y."/>
            <person name="Gao C."/>
            <person name="Wu H."/>
            <person name="Li Y."/>
            <person name="Cui Y."/>
            <person name="Guo X."/>
            <person name="Zheng S."/>
            <person name="Wang B."/>
            <person name="Yu K."/>
            <person name="Liang Q."/>
            <person name="Yang W."/>
            <person name="Lou X."/>
            <person name="Chen J."/>
            <person name="Feng M."/>
            <person name="Jian J."/>
            <person name="Zhang X."/>
            <person name="Luo G."/>
            <person name="Jiang Y."/>
            <person name="Liu J."/>
            <person name="Wang Z."/>
            <person name="Sha Y."/>
            <person name="Zhang B."/>
            <person name="Wu H."/>
            <person name="Tang D."/>
            <person name="Shen Q."/>
            <person name="Xue P."/>
            <person name="Zou S."/>
            <person name="Wang X."/>
            <person name="Liu X."/>
            <person name="Wang F."/>
            <person name="Yang Y."/>
            <person name="An X."/>
            <person name="Dong Z."/>
            <person name="Zhang K."/>
            <person name="Zhang X."/>
            <person name="Luo M.C."/>
            <person name="Dvorak J."/>
            <person name="Tong Y."/>
            <person name="Wang J."/>
            <person name="Yang H."/>
            <person name="Li Z."/>
            <person name="Wang D."/>
            <person name="Zhang A."/>
            <person name="Wang J."/>
        </authorList>
    </citation>
    <scope>NUCLEOTIDE SEQUENCE</scope>
    <source>
        <strain evidence="8">cv. G1812</strain>
    </source>
</reference>
<feature type="transmembrane region" description="Helical" evidence="6">
    <location>
        <begin position="209"/>
        <end position="228"/>
    </location>
</feature>
<dbReference type="Gramene" id="TuG1812G0300002900.01.T01">
    <property type="protein sequence ID" value="TuG1812G0300002900.01.T01"/>
    <property type="gene ID" value="TuG1812G0300002900.01"/>
</dbReference>
<evidence type="ECO:0000256" key="3">
    <source>
        <dbReference type="ARBA" id="ARBA00022692"/>
    </source>
</evidence>
<sequence length="290" mass="31929">MFFSPETATQNPSLPSVFASFSCKAIQNRRQIEAGHRLHSLQIPTTGPIFSFLILHPQRRVKRKQTKRAPAAMTATQPDMELQKDQRHPLLSNRTDGTDNMSPVQKAIRQAYQSTGHLAKLLPSGTVLAFQLLAPTMAKQGHCGDLDRMMMGGLVVLCALSCFVVTFTDSFRDENGKVQYGFATFKGLWVIDGGVTLDPHAAVEYKMTFLDFFHAAVSAVIFVAIALFDQNVASCFYPIPSEDTKQVLTTLPVAIGVIGSMLFVSFPTTRHGFGFPVSPQYLGLQKICLL</sequence>
<evidence type="ECO:0000256" key="2">
    <source>
        <dbReference type="ARBA" id="ARBA00008707"/>
    </source>
</evidence>
<keyword evidence="5 6" id="KW-0472">Membrane</keyword>
<evidence type="ECO:0000256" key="4">
    <source>
        <dbReference type="ARBA" id="ARBA00022989"/>
    </source>
</evidence>
<keyword evidence="8" id="KW-1185">Reference proteome</keyword>
<comment type="similarity">
    <text evidence="2">Belongs to the plant DMP1 protein family.</text>
</comment>
<evidence type="ECO:0000256" key="1">
    <source>
        <dbReference type="ARBA" id="ARBA00004141"/>
    </source>
</evidence>
<dbReference type="GO" id="GO:0005737">
    <property type="term" value="C:cytoplasm"/>
    <property type="evidence" value="ECO:0007669"/>
    <property type="project" value="UniProtKB-ARBA"/>
</dbReference>
<dbReference type="Proteomes" id="UP000015106">
    <property type="component" value="Chromosome 3"/>
</dbReference>
<reference evidence="7" key="3">
    <citation type="submission" date="2022-06" db="UniProtKB">
        <authorList>
            <consortium name="EnsemblPlants"/>
        </authorList>
    </citation>
    <scope>IDENTIFICATION</scope>
</reference>
<dbReference type="EnsemblPlants" id="TuG1812G0300002900.01.T01">
    <property type="protein sequence ID" value="TuG1812G0300002900.01.T01"/>
    <property type="gene ID" value="TuG1812G0300002900.01"/>
</dbReference>
<evidence type="ECO:0000313" key="7">
    <source>
        <dbReference type="EnsemblPlants" id="TuG1812G0300002900.01.T01"/>
    </source>
</evidence>
<dbReference type="AlphaFoldDB" id="A0A8R7TWQ6"/>
<accession>A0A8R7TWQ6</accession>
<dbReference type="PANTHER" id="PTHR31621">
    <property type="entry name" value="PROTEIN DMP3"/>
    <property type="match status" value="1"/>
</dbReference>
<dbReference type="GO" id="GO:0010256">
    <property type="term" value="P:endomembrane system organization"/>
    <property type="evidence" value="ECO:0007669"/>
    <property type="project" value="TreeGrafter"/>
</dbReference>
<organism evidence="7 8">
    <name type="scientific">Triticum urartu</name>
    <name type="common">Red wild einkorn</name>
    <name type="synonym">Crithodium urartu</name>
    <dbReference type="NCBI Taxonomy" id="4572"/>
    <lineage>
        <taxon>Eukaryota</taxon>
        <taxon>Viridiplantae</taxon>
        <taxon>Streptophyta</taxon>
        <taxon>Embryophyta</taxon>
        <taxon>Tracheophyta</taxon>
        <taxon>Spermatophyta</taxon>
        <taxon>Magnoliopsida</taxon>
        <taxon>Liliopsida</taxon>
        <taxon>Poales</taxon>
        <taxon>Poaceae</taxon>
        <taxon>BOP clade</taxon>
        <taxon>Pooideae</taxon>
        <taxon>Triticodae</taxon>
        <taxon>Triticeae</taxon>
        <taxon>Triticinae</taxon>
        <taxon>Triticum</taxon>
    </lineage>
</organism>
<feature type="transmembrane region" description="Helical" evidence="6">
    <location>
        <begin position="248"/>
        <end position="266"/>
    </location>
</feature>
<feature type="transmembrane region" description="Helical" evidence="6">
    <location>
        <begin position="149"/>
        <end position="168"/>
    </location>
</feature>
<name>A0A8R7TWQ6_TRIUA</name>
<feature type="transmembrane region" description="Helical" evidence="6">
    <location>
        <begin position="180"/>
        <end position="197"/>
    </location>
</feature>
<keyword evidence="4 6" id="KW-1133">Transmembrane helix</keyword>
<comment type="subcellular location">
    <subcellularLocation>
        <location evidence="1">Membrane</location>
        <topology evidence="1">Multi-pass membrane protein</topology>
    </subcellularLocation>
</comment>
<reference evidence="7" key="2">
    <citation type="submission" date="2018-03" db="EMBL/GenBank/DDBJ databases">
        <title>The Triticum urartu genome reveals the dynamic nature of wheat genome evolution.</title>
        <authorList>
            <person name="Ling H."/>
            <person name="Ma B."/>
            <person name="Shi X."/>
            <person name="Liu H."/>
            <person name="Dong L."/>
            <person name="Sun H."/>
            <person name="Cao Y."/>
            <person name="Gao Q."/>
            <person name="Zheng S."/>
            <person name="Li Y."/>
            <person name="Yu Y."/>
            <person name="Du H."/>
            <person name="Qi M."/>
            <person name="Li Y."/>
            <person name="Yu H."/>
            <person name="Cui Y."/>
            <person name="Wang N."/>
            <person name="Chen C."/>
            <person name="Wu H."/>
            <person name="Zhao Y."/>
            <person name="Zhang J."/>
            <person name="Li Y."/>
            <person name="Zhou W."/>
            <person name="Zhang B."/>
            <person name="Hu W."/>
            <person name="Eijk M."/>
            <person name="Tang J."/>
            <person name="Witsenboer H."/>
            <person name="Zhao S."/>
            <person name="Li Z."/>
            <person name="Zhang A."/>
            <person name="Wang D."/>
            <person name="Liang C."/>
        </authorList>
    </citation>
    <scope>NUCLEOTIDE SEQUENCE [LARGE SCALE GENOMIC DNA]</scope>
    <source>
        <strain evidence="7">cv. G1812</strain>
    </source>
</reference>
<dbReference type="InterPro" id="IPR007770">
    <property type="entry name" value="DMP"/>
</dbReference>
<keyword evidence="3 6" id="KW-0812">Transmembrane</keyword>
<evidence type="ECO:0000256" key="6">
    <source>
        <dbReference type="SAM" id="Phobius"/>
    </source>
</evidence>
<protein>
    <submittedName>
        <fullName evidence="7">Uncharacterized protein</fullName>
    </submittedName>
</protein>